<dbReference type="RefSeq" id="WP_354221777.1">
    <property type="nucleotide sequence ID" value="NZ_JBEPMX010000019.1"/>
</dbReference>
<protein>
    <submittedName>
        <fullName evidence="1">N-acyl-L-homoserine lactone synthetase</fullName>
    </submittedName>
</protein>
<comment type="caution">
    <text evidence="1">The sequence shown here is derived from an EMBL/GenBank/DDBJ whole genome shotgun (WGS) entry which is preliminary data.</text>
</comment>
<sequence length="121" mass="14180">MEVYHHFAGIDEFAKESEATYEVGKLSVDHSRRNEGHLEKILIILMQFAVQHNAKRYLAAIEYKLFRILSRFGLDLEQIAPAVNDKNYSLVPMTIDVDETISRDSKTHKWLRKRLEQVHNL</sequence>
<organism evidence="1 2">
    <name type="scientific">Alkalibacillus flavidus</name>
    <dbReference type="NCBI Taxonomy" id="546021"/>
    <lineage>
        <taxon>Bacteria</taxon>
        <taxon>Bacillati</taxon>
        <taxon>Bacillota</taxon>
        <taxon>Bacilli</taxon>
        <taxon>Bacillales</taxon>
        <taxon>Bacillaceae</taxon>
        <taxon>Alkalibacillus</taxon>
    </lineage>
</organism>
<keyword evidence="2" id="KW-1185">Reference proteome</keyword>
<name>A0ABV2KYE1_9BACI</name>
<dbReference type="EMBL" id="JBEPMX010000019">
    <property type="protein sequence ID" value="MET3684429.1"/>
    <property type="molecule type" value="Genomic_DNA"/>
</dbReference>
<dbReference type="InterPro" id="IPR016181">
    <property type="entry name" value="Acyl_CoA_acyltransferase"/>
</dbReference>
<dbReference type="Gene3D" id="3.40.630.30">
    <property type="match status" value="1"/>
</dbReference>
<proteinExistence type="predicted"/>
<dbReference type="SUPFAM" id="SSF55729">
    <property type="entry name" value="Acyl-CoA N-acyltransferases (Nat)"/>
    <property type="match status" value="1"/>
</dbReference>
<evidence type="ECO:0000313" key="1">
    <source>
        <dbReference type="EMBL" id="MET3684429.1"/>
    </source>
</evidence>
<gene>
    <name evidence="1" type="ORF">ABID56_002566</name>
</gene>
<evidence type="ECO:0000313" key="2">
    <source>
        <dbReference type="Proteomes" id="UP001549167"/>
    </source>
</evidence>
<accession>A0ABV2KYE1</accession>
<dbReference type="Proteomes" id="UP001549167">
    <property type="component" value="Unassembled WGS sequence"/>
</dbReference>
<reference evidence="1 2" key="1">
    <citation type="submission" date="2024-06" db="EMBL/GenBank/DDBJ databases">
        <title>Genomic Encyclopedia of Type Strains, Phase IV (KMG-IV): sequencing the most valuable type-strain genomes for metagenomic binning, comparative biology and taxonomic classification.</title>
        <authorList>
            <person name="Goeker M."/>
        </authorList>
    </citation>
    <scope>NUCLEOTIDE SEQUENCE [LARGE SCALE GENOMIC DNA]</scope>
    <source>
        <strain evidence="1 2">DSM 23520</strain>
    </source>
</reference>